<feature type="transmembrane region" description="Helical" evidence="1">
    <location>
        <begin position="166"/>
        <end position="189"/>
    </location>
</feature>
<dbReference type="Pfam" id="PF12822">
    <property type="entry name" value="ECF_trnsprt"/>
    <property type="match status" value="1"/>
</dbReference>
<dbReference type="RefSeq" id="WP_055067049.1">
    <property type="nucleotide sequence ID" value="NZ_CP173697.1"/>
</dbReference>
<feature type="transmembrane region" description="Helical" evidence="1">
    <location>
        <begin position="196"/>
        <end position="220"/>
    </location>
</feature>
<dbReference type="AlphaFoldDB" id="A0A0M6WEF0"/>
<accession>A0A0M6WEF0</accession>
<dbReference type="EMBL" id="CVRR01000005">
    <property type="protein sequence ID" value="CRL33820.1"/>
    <property type="molecule type" value="Genomic_DNA"/>
</dbReference>
<proteinExistence type="predicted"/>
<keyword evidence="3" id="KW-1185">Reference proteome</keyword>
<dbReference type="Gene3D" id="1.10.1760.20">
    <property type="match status" value="2"/>
</dbReference>
<dbReference type="STRING" id="301302.ERS852420_00014"/>
<evidence type="ECO:0008006" key="4">
    <source>
        <dbReference type="Google" id="ProtNLM"/>
    </source>
</evidence>
<evidence type="ECO:0000313" key="3">
    <source>
        <dbReference type="Proteomes" id="UP000049979"/>
    </source>
</evidence>
<dbReference type="OrthoDB" id="9813540at2"/>
<keyword evidence="1" id="KW-0812">Transmembrane</keyword>
<keyword evidence="1" id="KW-0472">Membrane</keyword>
<dbReference type="Proteomes" id="UP000049979">
    <property type="component" value="Unassembled WGS sequence"/>
</dbReference>
<feature type="transmembrane region" description="Helical" evidence="1">
    <location>
        <begin position="232"/>
        <end position="265"/>
    </location>
</feature>
<dbReference type="GO" id="GO:0022857">
    <property type="term" value="F:transmembrane transporter activity"/>
    <property type="evidence" value="ECO:0007669"/>
    <property type="project" value="InterPro"/>
</dbReference>
<feature type="transmembrane region" description="Helical" evidence="1">
    <location>
        <begin position="7"/>
        <end position="24"/>
    </location>
</feature>
<evidence type="ECO:0000313" key="2">
    <source>
        <dbReference type="EMBL" id="CRL33820.1"/>
    </source>
</evidence>
<evidence type="ECO:0000256" key="1">
    <source>
        <dbReference type="SAM" id="Phobius"/>
    </source>
</evidence>
<sequence length="273" mass="28927">MRNNKTAELVLTALFAAIIIIMAFTPLGYIPLVVINATIIHIPVILGSLFCGPKKGGFLGFIFGLTSFIKNTVMPTSLSAFVFSPVLAASMVGTSGIVKSAFICFVPRILVGILPYFVYIGVKKALSSRHKILWASVFNILIGVFLFLGARAFLLHVFDKKPLSDIALYAVSALVGWFVFIALEVYTVLKSGAVCAFVYAGVTGAMVNTILVMGGIFVLYKDAYAKALSVDAGAVLGIIGGVISFNGVIEAIVAAIIVAALGMVLNKLKPIQK</sequence>
<keyword evidence="1" id="KW-1133">Transmembrane helix</keyword>
<reference evidence="3" key="1">
    <citation type="submission" date="2015-05" db="EMBL/GenBank/DDBJ databases">
        <authorList>
            <consortium name="Pathogen Informatics"/>
        </authorList>
    </citation>
    <scope>NUCLEOTIDE SEQUENCE [LARGE SCALE GENOMIC DNA]</scope>
    <source>
        <strain evidence="3">M72</strain>
    </source>
</reference>
<organism evidence="2 3">
    <name type="scientific">Roseburia faecis</name>
    <dbReference type="NCBI Taxonomy" id="301302"/>
    <lineage>
        <taxon>Bacteria</taxon>
        <taxon>Bacillati</taxon>
        <taxon>Bacillota</taxon>
        <taxon>Clostridia</taxon>
        <taxon>Lachnospirales</taxon>
        <taxon>Lachnospiraceae</taxon>
        <taxon>Roseburia</taxon>
    </lineage>
</organism>
<dbReference type="InterPro" id="IPR024529">
    <property type="entry name" value="ECF_trnsprt_substrate-spec"/>
</dbReference>
<feature type="transmembrane region" description="Helical" evidence="1">
    <location>
        <begin position="30"/>
        <end position="52"/>
    </location>
</feature>
<feature type="transmembrane region" description="Helical" evidence="1">
    <location>
        <begin position="100"/>
        <end position="120"/>
    </location>
</feature>
<gene>
    <name evidence="2" type="ORF">M72_03181</name>
</gene>
<feature type="transmembrane region" description="Helical" evidence="1">
    <location>
        <begin position="132"/>
        <end position="154"/>
    </location>
</feature>
<protein>
    <recommendedName>
        <fullName evidence="4">Pantothenic acid ECF transporter S component PanT</fullName>
    </recommendedName>
</protein>
<name>A0A0M6WEF0_9FIRM</name>